<dbReference type="InterPro" id="IPR001611">
    <property type="entry name" value="Leu-rich_rpt"/>
</dbReference>
<dbReference type="Pfam" id="PF00560">
    <property type="entry name" value="LRR_1"/>
    <property type="match status" value="3"/>
</dbReference>
<keyword evidence="3" id="KW-0675">Receptor</keyword>
<keyword evidence="2" id="KW-0677">Repeat</keyword>
<proteinExistence type="predicted"/>
<dbReference type="PANTHER" id="PTHR48054:SF14">
    <property type="entry name" value="MDIS1-INTERACTING RECEPTOR LIKE KINASE 2-LIKE"/>
    <property type="match status" value="1"/>
</dbReference>
<organism evidence="3 4">
    <name type="scientific">Olea europaea subsp. europaea</name>
    <dbReference type="NCBI Taxonomy" id="158383"/>
    <lineage>
        <taxon>Eukaryota</taxon>
        <taxon>Viridiplantae</taxon>
        <taxon>Streptophyta</taxon>
        <taxon>Embryophyta</taxon>
        <taxon>Tracheophyta</taxon>
        <taxon>Spermatophyta</taxon>
        <taxon>Magnoliopsida</taxon>
        <taxon>eudicotyledons</taxon>
        <taxon>Gunneridae</taxon>
        <taxon>Pentapetalae</taxon>
        <taxon>asterids</taxon>
        <taxon>lamiids</taxon>
        <taxon>Lamiales</taxon>
        <taxon>Oleaceae</taxon>
        <taxon>Oleeae</taxon>
        <taxon>Olea</taxon>
    </lineage>
</organism>
<evidence type="ECO:0000313" key="3">
    <source>
        <dbReference type="EMBL" id="CAA3028174.1"/>
    </source>
</evidence>
<dbReference type="SUPFAM" id="SSF52058">
    <property type="entry name" value="L domain-like"/>
    <property type="match status" value="1"/>
</dbReference>
<name>A0A8S0V9V6_OLEEU</name>
<dbReference type="Proteomes" id="UP000594638">
    <property type="component" value="Unassembled WGS sequence"/>
</dbReference>
<keyword evidence="4" id="KW-1185">Reference proteome</keyword>
<gene>
    <name evidence="3" type="ORF">OLEA9_A004997</name>
</gene>
<sequence>MESLALTGNSLSDNLPVSICHGLPRFSGLYLSSNELDGNIPFDLSECSQLQLLSFSHNKFSGSIPREIGRIRTLQTLYLGSNDFSGEIPQELGNLENLVKHGR</sequence>
<evidence type="ECO:0000256" key="2">
    <source>
        <dbReference type="ARBA" id="ARBA00022737"/>
    </source>
</evidence>
<dbReference type="AlphaFoldDB" id="A0A8S0V9V6"/>
<evidence type="ECO:0000256" key="1">
    <source>
        <dbReference type="ARBA" id="ARBA00022614"/>
    </source>
</evidence>
<accession>A0A8S0V9V6</accession>
<comment type="caution">
    <text evidence="3">The sequence shown here is derived from an EMBL/GenBank/DDBJ whole genome shotgun (WGS) entry which is preliminary data.</text>
</comment>
<reference evidence="3 4" key="1">
    <citation type="submission" date="2019-12" db="EMBL/GenBank/DDBJ databases">
        <authorList>
            <person name="Alioto T."/>
            <person name="Alioto T."/>
            <person name="Gomez Garrido J."/>
        </authorList>
    </citation>
    <scope>NUCLEOTIDE SEQUENCE [LARGE SCALE GENOMIC DNA]</scope>
</reference>
<dbReference type="EMBL" id="CACTIH010009242">
    <property type="protein sequence ID" value="CAA3028174.1"/>
    <property type="molecule type" value="Genomic_DNA"/>
</dbReference>
<dbReference type="InterPro" id="IPR032675">
    <property type="entry name" value="LRR_dom_sf"/>
</dbReference>
<dbReference type="FunFam" id="3.80.10.10:FF:000383">
    <property type="entry name" value="Leucine-rich repeat receptor protein kinase EMS1"/>
    <property type="match status" value="1"/>
</dbReference>
<dbReference type="OrthoDB" id="910978at2759"/>
<dbReference type="PANTHER" id="PTHR48054">
    <property type="entry name" value="RECEPTOR KINASE-LIKE PROTEIN XA21"/>
    <property type="match status" value="1"/>
</dbReference>
<dbReference type="InterPro" id="IPR052592">
    <property type="entry name" value="LRR-RLK"/>
</dbReference>
<dbReference type="Gene3D" id="3.80.10.10">
    <property type="entry name" value="Ribonuclease Inhibitor"/>
    <property type="match status" value="1"/>
</dbReference>
<protein>
    <submittedName>
        <fullName evidence="3">Probable LRR receptor-like serine threonine-kinase At3g47570 isoform X3</fullName>
    </submittedName>
</protein>
<evidence type="ECO:0000313" key="4">
    <source>
        <dbReference type="Proteomes" id="UP000594638"/>
    </source>
</evidence>
<dbReference type="Gramene" id="OE9A004997T1">
    <property type="protein sequence ID" value="OE9A004997C1"/>
    <property type="gene ID" value="OE9A004997"/>
</dbReference>
<keyword evidence="1" id="KW-0433">Leucine-rich repeat</keyword>